<dbReference type="OrthoDB" id="29773at2759"/>
<keyword evidence="1" id="KW-0812">Transmembrane</keyword>
<evidence type="ECO:0000256" key="1">
    <source>
        <dbReference type="SAM" id="Phobius"/>
    </source>
</evidence>
<comment type="caution">
    <text evidence="2">The sequence shown here is derived from an EMBL/GenBank/DDBJ whole genome shotgun (WGS) entry which is preliminary data.</text>
</comment>
<dbReference type="EMBL" id="CAJVCH010197645">
    <property type="protein sequence ID" value="CAG7730657.1"/>
    <property type="molecule type" value="Genomic_DNA"/>
</dbReference>
<accession>A0A8J2K7Q0</accession>
<dbReference type="AlphaFoldDB" id="A0A8J2K7Q0"/>
<sequence length="87" mass="9827">MVLDSVRTLVIWMVSLGVGWQQFNYLQVIGFVVLLVGMCLYNNILIVPSLEKWGLLPSRRPRRDDIHPPSAVFAPPVVQQADVLPNE</sequence>
<keyword evidence="1" id="KW-0472">Membrane</keyword>
<reference evidence="2" key="1">
    <citation type="submission" date="2021-06" db="EMBL/GenBank/DDBJ databases">
        <authorList>
            <person name="Hodson N. C."/>
            <person name="Mongue J. A."/>
            <person name="Jaron S. K."/>
        </authorList>
    </citation>
    <scope>NUCLEOTIDE SEQUENCE</scope>
</reference>
<dbReference type="GO" id="GO:0016020">
    <property type="term" value="C:membrane"/>
    <property type="evidence" value="ECO:0007669"/>
    <property type="project" value="TreeGrafter"/>
</dbReference>
<evidence type="ECO:0008006" key="4">
    <source>
        <dbReference type="Google" id="ProtNLM"/>
    </source>
</evidence>
<organism evidence="2 3">
    <name type="scientific">Allacma fusca</name>
    <dbReference type="NCBI Taxonomy" id="39272"/>
    <lineage>
        <taxon>Eukaryota</taxon>
        <taxon>Metazoa</taxon>
        <taxon>Ecdysozoa</taxon>
        <taxon>Arthropoda</taxon>
        <taxon>Hexapoda</taxon>
        <taxon>Collembola</taxon>
        <taxon>Symphypleona</taxon>
        <taxon>Sminthuridae</taxon>
        <taxon>Allacma</taxon>
    </lineage>
</organism>
<evidence type="ECO:0000313" key="3">
    <source>
        <dbReference type="Proteomes" id="UP000708208"/>
    </source>
</evidence>
<protein>
    <recommendedName>
        <fullName evidence="4">Solute carrier family 35 member F6</fullName>
    </recommendedName>
</protein>
<keyword evidence="3" id="KW-1185">Reference proteome</keyword>
<evidence type="ECO:0000313" key="2">
    <source>
        <dbReference type="EMBL" id="CAG7730657.1"/>
    </source>
</evidence>
<dbReference type="PANTHER" id="PTHR13146">
    <property type="match status" value="1"/>
</dbReference>
<proteinExistence type="predicted"/>
<feature type="transmembrane region" description="Helical" evidence="1">
    <location>
        <begin position="25"/>
        <end position="50"/>
    </location>
</feature>
<dbReference type="PANTHER" id="PTHR13146:SF0">
    <property type="entry name" value="SOLUTE CARRIER FAMILY 35 MEMBER F6"/>
    <property type="match status" value="1"/>
</dbReference>
<dbReference type="Proteomes" id="UP000708208">
    <property type="component" value="Unassembled WGS sequence"/>
</dbReference>
<keyword evidence="1" id="KW-1133">Transmembrane helix</keyword>
<gene>
    <name evidence="2" type="ORF">AFUS01_LOCUS19282</name>
</gene>
<name>A0A8J2K7Q0_9HEXA</name>